<gene>
    <name evidence="7" type="ORF">V0R62_21540</name>
</gene>
<dbReference type="PANTHER" id="PTHR43483">
    <property type="entry name" value="MEMBRANE TRANSPORTER PROTEIN HI_0806-RELATED"/>
    <property type="match status" value="1"/>
</dbReference>
<feature type="transmembrane region" description="Helical" evidence="6">
    <location>
        <begin position="12"/>
        <end position="37"/>
    </location>
</feature>
<organism evidence="7 8">
    <name type="scientific">Pseudomonas carassii</name>
    <dbReference type="NCBI Taxonomy" id="3115855"/>
    <lineage>
        <taxon>Bacteria</taxon>
        <taxon>Pseudomonadati</taxon>
        <taxon>Pseudomonadota</taxon>
        <taxon>Gammaproteobacteria</taxon>
        <taxon>Pseudomonadales</taxon>
        <taxon>Pseudomonadaceae</taxon>
        <taxon>Pseudomonas</taxon>
    </lineage>
</organism>
<evidence type="ECO:0000313" key="8">
    <source>
        <dbReference type="Proteomes" id="UP001354227"/>
    </source>
</evidence>
<comment type="caution">
    <text evidence="7">The sequence shown here is derived from an EMBL/GenBank/DDBJ whole genome shotgun (WGS) entry which is preliminary data.</text>
</comment>
<keyword evidence="4 6" id="KW-1133">Transmembrane helix</keyword>
<evidence type="ECO:0000256" key="6">
    <source>
        <dbReference type="RuleBase" id="RU363041"/>
    </source>
</evidence>
<dbReference type="RefSeq" id="WP_330105154.1">
    <property type="nucleotide sequence ID" value="NZ_JAZDCT010000034.1"/>
</dbReference>
<feature type="transmembrane region" description="Helical" evidence="6">
    <location>
        <begin position="202"/>
        <end position="223"/>
    </location>
</feature>
<proteinExistence type="inferred from homology"/>
<keyword evidence="8" id="KW-1185">Reference proteome</keyword>
<dbReference type="PANTHER" id="PTHR43483:SF3">
    <property type="entry name" value="MEMBRANE TRANSPORTER PROTEIN HI_0806-RELATED"/>
    <property type="match status" value="1"/>
</dbReference>
<sequence length="253" mass="26817">MTIYPVMAGVGVMAGFLSGLFGIGGGIIVTPLLVLLYPMLSGQKLPIEVITGLSSVQGFFSSLVSFALHRVRFQPDWRVIRQFALPMALANFLASLQAGRFSEQFILLVFAVLGLLSLIVTYAFRRPVSVLVERPSLSLPLTGLLLGALCGLVGQGGGFIYLPVLISLFGLQIKQAISTSALIGIIGASGALLGRLGSMDTFLGYSVELVLGIVLGGYLGAALSLRLQSAHLKQALNVFILLCSMELMARVLF</sequence>
<keyword evidence="3 6" id="KW-0812">Transmembrane</keyword>
<dbReference type="EMBL" id="JAZDCT010000034">
    <property type="protein sequence ID" value="MEE1890255.1"/>
    <property type="molecule type" value="Genomic_DNA"/>
</dbReference>
<evidence type="ECO:0000256" key="5">
    <source>
        <dbReference type="ARBA" id="ARBA00023136"/>
    </source>
</evidence>
<reference evidence="7" key="1">
    <citation type="submission" date="2024-01" db="EMBL/GenBank/DDBJ databases">
        <title>Unpublished Manusciprt.</title>
        <authorList>
            <person name="Duman M."/>
            <person name="Valdes E.G."/>
            <person name="Ajmi N."/>
            <person name="Altun S."/>
            <person name="Saticioglu I.B."/>
        </authorList>
    </citation>
    <scope>NUCLEOTIDE SEQUENCE</scope>
    <source>
        <strain evidence="7">137P</strain>
    </source>
</reference>
<feature type="transmembrane region" description="Helical" evidence="6">
    <location>
        <begin position="176"/>
        <end position="196"/>
    </location>
</feature>
<evidence type="ECO:0000256" key="3">
    <source>
        <dbReference type="ARBA" id="ARBA00022692"/>
    </source>
</evidence>
<name>A0ABU7HG27_9PSED</name>
<accession>A0ABU7HG27</accession>
<keyword evidence="5 6" id="KW-0472">Membrane</keyword>
<comment type="subcellular location">
    <subcellularLocation>
        <location evidence="6">Cell membrane</location>
        <topology evidence="6">Multi-pass membrane protein</topology>
    </subcellularLocation>
    <subcellularLocation>
        <location evidence="1">Membrane</location>
        <topology evidence="1">Multi-pass membrane protein</topology>
    </subcellularLocation>
</comment>
<dbReference type="Pfam" id="PF01925">
    <property type="entry name" value="TauE"/>
    <property type="match status" value="1"/>
</dbReference>
<evidence type="ECO:0000256" key="2">
    <source>
        <dbReference type="ARBA" id="ARBA00009142"/>
    </source>
</evidence>
<dbReference type="InterPro" id="IPR002781">
    <property type="entry name" value="TM_pro_TauE-like"/>
</dbReference>
<feature type="transmembrane region" description="Helical" evidence="6">
    <location>
        <begin position="49"/>
        <end position="68"/>
    </location>
</feature>
<keyword evidence="6" id="KW-1003">Cell membrane</keyword>
<feature type="transmembrane region" description="Helical" evidence="6">
    <location>
        <begin position="144"/>
        <end position="169"/>
    </location>
</feature>
<dbReference type="Proteomes" id="UP001354227">
    <property type="component" value="Unassembled WGS sequence"/>
</dbReference>
<evidence type="ECO:0000256" key="1">
    <source>
        <dbReference type="ARBA" id="ARBA00004141"/>
    </source>
</evidence>
<comment type="similarity">
    <text evidence="2 6">Belongs to the 4-toluene sulfonate uptake permease (TSUP) (TC 2.A.102) family.</text>
</comment>
<evidence type="ECO:0000313" key="7">
    <source>
        <dbReference type="EMBL" id="MEE1890255.1"/>
    </source>
</evidence>
<evidence type="ECO:0000256" key="4">
    <source>
        <dbReference type="ARBA" id="ARBA00022989"/>
    </source>
</evidence>
<feature type="transmembrane region" description="Helical" evidence="6">
    <location>
        <begin position="105"/>
        <end position="124"/>
    </location>
</feature>
<protein>
    <recommendedName>
        <fullName evidence="6">Probable membrane transporter protein</fullName>
    </recommendedName>
</protein>